<dbReference type="GO" id="GO:0006325">
    <property type="term" value="P:chromatin organization"/>
    <property type="evidence" value="ECO:0007669"/>
    <property type="project" value="UniProtKB-ARBA"/>
</dbReference>
<feature type="compositionally biased region" description="Basic and acidic residues" evidence="3">
    <location>
        <begin position="54"/>
        <end position="67"/>
    </location>
</feature>
<evidence type="ECO:0000256" key="3">
    <source>
        <dbReference type="SAM" id="MobiDB-lite"/>
    </source>
</evidence>
<evidence type="ECO:0000256" key="1">
    <source>
        <dbReference type="ARBA" id="ARBA00023117"/>
    </source>
</evidence>
<feature type="region of interest" description="Disordered" evidence="3">
    <location>
        <begin position="137"/>
        <end position="165"/>
    </location>
</feature>
<feature type="region of interest" description="Disordered" evidence="3">
    <location>
        <begin position="240"/>
        <end position="263"/>
    </location>
</feature>
<dbReference type="SUPFAM" id="SSF47370">
    <property type="entry name" value="Bromodomain"/>
    <property type="match status" value="1"/>
</dbReference>
<proteinExistence type="predicted"/>
<gene>
    <name evidence="5" type="ORF">B0A49_04416</name>
</gene>
<dbReference type="Proteomes" id="UP000308768">
    <property type="component" value="Unassembled WGS sequence"/>
</dbReference>
<dbReference type="InterPro" id="IPR036427">
    <property type="entry name" value="Bromodomain-like_sf"/>
</dbReference>
<dbReference type="AlphaFoldDB" id="A0A4U0X696"/>
<organism evidence="5 6">
    <name type="scientific">Cryomyces minteri</name>
    <dbReference type="NCBI Taxonomy" id="331657"/>
    <lineage>
        <taxon>Eukaryota</taxon>
        <taxon>Fungi</taxon>
        <taxon>Dikarya</taxon>
        <taxon>Ascomycota</taxon>
        <taxon>Pezizomycotina</taxon>
        <taxon>Dothideomycetes</taxon>
        <taxon>Dothideomycetes incertae sedis</taxon>
        <taxon>Cryomyces</taxon>
    </lineage>
</organism>
<feature type="compositionally biased region" description="Polar residues" evidence="3">
    <location>
        <begin position="240"/>
        <end position="259"/>
    </location>
</feature>
<dbReference type="Gene3D" id="1.20.920.10">
    <property type="entry name" value="Bromodomain-like"/>
    <property type="match status" value="1"/>
</dbReference>
<dbReference type="PANTHER" id="PTHR15398">
    <property type="entry name" value="BROMODOMAIN-CONTAINING PROTEIN 8"/>
    <property type="match status" value="1"/>
</dbReference>
<dbReference type="STRING" id="331657.A0A4U0X696"/>
<dbReference type="GO" id="GO:0035267">
    <property type="term" value="C:NuA4 histone acetyltransferase complex"/>
    <property type="evidence" value="ECO:0007669"/>
    <property type="project" value="TreeGrafter"/>
</dbReference>
<keyword evidence="6" id="KW-1185">Reference proteome</keyword>
<dbReference type="PANTHER" id="PTHR15398:SF4">
    <property type="entry name" value="BROMODOMAIN-CONTAINING PROTEIN 8 ISOFORM X1"/>
    <property type="match status" value="1"/>
</dbReference>
<name>A0A4U0X696_9PEZI</name>
<dbReference type="EMBL" id="NAJN01000565">
    <property type="protein sequence ID" value="TKA71431.1"/>
    <property type="molecule type" value="Genomic_DNA"/>
</dbReference>
<evidence type="ECO:0000313" key="5">
    <source>
        <dbReference type="EMBL" id="TKA71431.1"/>
    </source>
</evidence>
<feature type="region of interest" description="Disordered" evidence="3">
    <location>
        <begin position="54"/>
        <end position="105"/>
    </location>
</feature>
<dbReference type="OrthoDB" id="21449at2759"/>
<accession>A0A4U0X696</accession>
<evidence type="ECO:0000259" key="4">
    <source>
        <dbReference type="PROSITE" id="PS50014"/>
    </source>
</evidence>
<dbReference type="InterPro" id="IPR001487">
    <property type="entry name" value="Bromodomain"/>
</dbReference>
<reference evidence="5 6" key="1">
    <citation type="submission" date="2017-03" db="EMBL/GenBank/DDBJ databases">
        <title>Genomes of endolithic fungi from Antarctica.</title>
        <authorList>
            <person name="Coleine C."/>
            <person name="Masonjones S."/>
            <person name="Stajich J.E."/>
        </authorList>
    </citation>
    <scope>NUCLEOTIDE SEQUENCE [LARGE SCALE GENOMIC DNA]</scope>
    <source>
        <strain evidence="5 6">CCFEE 5187</strain>
    </source>
</reference>
<evidence type="ECO:0000256" key="2">
    <source>
        <dbReference type="PROSITE-ProRule" id="PRU00035"/>
    </source>
</evidence>
<dbReference type="Pfam" id="PF00439">
    <property type="entry name" value="Bromodomain"/>
    <property type="match status" value="1"/>
</dbReference>
<comment type="caution">
    <text evidence="5">The sequence shown here is derived from an EMBL/GenBank/DDBJ whole genome shotgun (WGS) entry which is preliminary data.</text>
</comment>
<feature type="compositionally biased region" description="Basic and acidic residues" evidence="3">
    <location>
        <begin position="146"/>
        <end position="159"/>
    </location>
</feature>
<keyword evidence="1 2" id="KW-0103">Bromodomain</keyword>
<feature type="region of interest" description="Disordered" evidence="3">
    <location>
        <begin position="327"/>
        <end position="349"/>
    </location>
</feature>
<feature type="domain" description="Bromo" evidence="4">
    <location>
        <begin position="191"/>
        <end position="308"/>
    </location>
</feature>
<evidence type="ECO:0000313" key="6">
    <source>
        <dbReference type="Proteomes" id="UP000308768"/>
    </source>
</evidence>
<protein>
    <recommendedName>
        <fullName evidence="4">Bromo domain-containing protein</fullName>
    </recommendedName>
</protein>
<dbReference type="PROSITE" id="PS50014">
    <property type="entry name" value="BROMODOMAIN_2"/>
    <property type="match status" value="1"/>
</dbReference>
<feature type="non-terminal residue" evidence="5">
    <location>
        <position position="1"/>
    </location>
</feature>
<sequence>SLKEHGIQPSSFSRVSDLLKNAPLVRDAPTFDSGRFSPDSLRELYLELLKEEVKSELEDTSNRDRETQSGGIGENSGRDTAEGTGASSANVEIKRHPVFKARSESPGVRYAPATIDSVVNHAPDGFAAVKPATSLQSVSTNKRKREAREASEAIERESAEPTVPSTPVRQNVIVASKNFQRMSAPIMNDIGSHKNASFFAVPVKEKQAEGYHDIIKRPQDLKSIRTAITAGNRAVIAATAQSSTTDSPTAGGSSGTPNNAREGGTITLERTADLLLPKAIVNSAQLEKELMRMFANAVMFNPGDGGMVQDTREMSEDVQRKMANWRMAERTGEGDRGEEEAEKGKRRKV</sequence>